<evidence type="ECO:0000313" key="3">
    <source>
        <dbReference type="EMBL" id="REI01076.1"/>
    </source>
</evidence>
<dbReference type="PROSITE" id="PS50234">
    <property type="entry name" value="VWFA"/>
    <property type="match status" value="1"/>
</dbReference>
<dbReference type="EMBL" id="QKXQ01000031">
    <property type="protein sequence ID" value="REI01076.1"/>
    <property type="molecule type" value="Genomic_DNA"/>
</dbReference>
<dbReference type="Proteomes" id="UP000256562">
    <property type="component" value="Unassembled WGS sequence"/>
</dbReference>
<gene>
    <name evidence="3" type="ORF">DOS83_00635</name>
</gene>
<dbReference type="PANTHER" id="PTHR41248">
    <property type="entry name" value="NORD PROTEIN"/>
    <property type="match status" value="1"/>
</dbReference>
<dbReference type="Gene3D" id="3.40.50.410">
    <property type="entry name" value="von Willebrand factor, type A domain"/>
    <property type="match status" value="1"/>
</dbReference>
<dbReference type="InterPro" id="IPR051928">
    <property type="entry name" value="NorD/CobT"/>
</dbReference>
<evidence type="ECO:0000259" key="2">
    <source>
        <dbReference type="PROSITE" id="PS50234"/>
    </source>
</evidence>
<dbReference type="SUPFAM" id="SSF53300">
    <property type="entry name" value="vWA-like"/>
    <property type="match status" value="1"/>
</dbReference>
<name>A0A3E0ISV1_9STAP</name>
<dbReference type="SMART" id="SM00327">
    <property type="entry name" value="VWA"/>
    <property type="match status" value="1"/>
</dbReference>
<dbReference type="CDD" id="cd01454">
    <property type="entry name" value="vWA_norD_type"/>
    <property type="match status" value="1"/>
</dbReference>
<sequence>MSERFIMFNDEQLDAMKVMMLQDLARLLLKNKDVNVKIHKFPYYDAIDNELICSSFWAHRPERIEHTGLKTDVLLATYSYFNMDPQIVNEVLSNSEAFSHPKLYFQLFKMIEEMRILNLITSDRPKAKAMVNLRKRTRLQYCETQIKVYQTKTLFTELFFLNLEKSFLTENFYDVPMIHASVNDKLHLIYQYLPDSFNLTSSEDTLFLVQRIMFQVDHILQEDMLNEYYHIPRHVYTALSDMTLDDIKRMDAANVDGQTDESDEDTHSENVSSKSSDSETAGGAYLETELHEGENSEVISDNDTTREGDASDDMTDMMAKKGKGLSNDVKDNEEGGFSGISTPTLSLNGINQYVDIQWHTPEITPQHFESYQQVKTDVQFETKDLIQIIKKTIDREYQDIRTNLTKGRLQKNLINWFIDDQYKLFYKKADLSQTFDATFTLLIDVSASMHDKMAETIKGVVLFHETLKALNVKHEILAFSEDAFETDETYQPNIIEEIMTYHRSIYHGEAPRIMSLTPQDDNRDGVAIRVASDRLLKRSETQKFLIVFSDGEPSAFNYSQDGILDTYEAVEASRKLGIEIFNVFLSQEPITESIEQTVHNIYGQYAIFVEGVSHLPSLLSPLLKKLLLKSF</sequence>
<reference evidence="3 4" key="1">
    <citation type="journal article" date="2018" name="Vet. Microbiol.">
        <title>Characterisation of Staphylococcus felis isolated from cats using whole genome sequencing.</title>
        <authorList>
            <person name="Worthing K."/>
            <person name="Pang S."/>
            <person name="Trott D.J."/>
            <person name="Abraham S."/>
            <person name="Coombs G.W."/>
            <person name="Jordan D."/>
            <person name="McIntyre L."/>
            <person name="Davies M.R."/>
            <person name="Norris J."/>
        </authorList>
    </citation>
    <scope>NUCLEOTIDE SEQUENCE [LARGE SCALE GENOMIC DNA]</scope>
    <source>
        <strain evidence="3 4">F9</strain>
    </source>
</reference>
<proteinExistence type="predicted"/>
<accession>A0A3E0ISV1</accession>
<dbReference type="InterPro" id="IPR002035">
    <property type="entry name" value="VWF_A"/>
</dbReference>
<comment type="caution">
    <text evidence="3">The sequence shown here is derived from an EMBL/GenBank/DDBJ whole genome shotgun (WGS) entry which is preliminary data.</text>
</comment>
<evidence type="ECO:0000256" key="1">
    <source>
        <dbReference type="SAM" id="MobiDB-lite"/>
    </source>
</evidence>
<evidence type="ECO:0000313" key="4">
    <source>
        <dbReference type="Proteomes" id="UP000256562"/>
    </source>
</evidence>
<dbReference type="RefSeq" id="WP_116093491.1">
    <property type="nucleotide sequence ID" value="NZ_QKXQ01000031.1"/>
</dbReference>
<organism evidence="3 4">
    <name type="scientific">Staphylococcus felis</name>
    <dbReference type="NCBI Taxonomy" id="46127"/>
    <lineage>
        <taxon>Bacteria</taxon>
        <taxon>Bacillati</taxon>
        <taxon>Bacillota</taxon>
        <taxon>Bacilli</taxon>
        <taxon>Bacillales</taxon>
        <taxon>Staphylococcaceae</taxon>
        <taxon>Staphylococcus</taxon>
    </lineage>
</organism>
<dbReference type="PANTHER" id="PTHR41248:SF1">
    <property type="entry name" value="NORD PROTEIN"/>
    <property type="match status" value="1"/>
</dbReference>
<dbReference type="InterPro" id="IPR036465">
    <property type="entry name" value="vWFA_dom_sf"/>
</dbReference>
<dbReference type="AlphaFoldDB" id="A0A3E0ISV1"/>
<feature type="domain" description="VWFA" evidence="2">
    <location>
        <begin position="438"/>
        <end position="622"/>
    </location>
</feature>
<feature type="region of interest" description="Disordered" evidence="1">
    <location>
        <begin position="255"/>
        <end position="336"/>
    </location>
</feature>
<dbReference type="OrthoDB" id="2370292at2"/>
<protein>
    <recommendedName>
        <fullName evidence="2">VWFA domain-containing protein</fullName>
    </recommendedName>
</protein>